<accession>A0A4R7FDA3</accession>
<evidence type="ECO:0000313" key="2">
    <source>
        <dbReference type="EMBL" id="TDS65329.1"/>
    </source>
</evidence>
<dbReference type="OrthoDB" id="981124at2"/>
<dbReference type="InterPro" id="IPR051675">
    <property type="entry name" value="Endo/Exo/Phosphatase_dom_1"/>
</dbReference>
<dbReference type="Pfam" id="PF12836">
    <property type="entry name" value="HHH_3"/>
    <property type="match status" value="2"/>
</dbReference>
<keyword evidence="1" id="KW-1133">Transmembrane helix</keyword>
<dbReference type="AlphaFoldDB" id="A0A4R7FDA3"/>
<dbReference type="Gene3D" id="1.10.150.280">
    <property type="entry name" value="AF1531-like domain"/>
    <property type="match status" value="2"/>
</dbReference>
<keyword evidence="1" id="KW-0812">Transmembrane</keyword>
<name>A0A4R7FDA3_9FLAO</name>
<feature type="transmembrane region" description="Helical" evidence="1">
    <location>
        <begin position="20"/>
        <end position="42"/>
    </location>
</feature>
<dbReference type="EMBL" id="SOAG01000002">
    <property type="protein sequence ID" value="TDS65329.1"/>
    <property type="molecule type" value="Genomic_DNA"/>
</dbReference>
<gene>
    <name evidence="2" type="ORF">C8P70_102113</name>
</gene>
<sequence length="302" mass="36214">MFRKHRNTWYYYTKSQRRGFVALFVIILIVQVILLFASKLTYQTKDYSQNFDADYLEKKKYIDSLYLAANQKKDTIYPFNPNYITDYRGQMLEMTIEEIDRLHRFRKENKFVNSVREFQAITRVSDQWIAKYSPFFQFPDWVTQKEFNKPAYSNHKSNWKKSEQQEQIVKQDINQATSEDLQKVRGIGPVFSERIIKDRNKYGGYVSTQQLHFVYGLEEEVLDELEKYFEIGTLPVIKKVNVNEASINELKEVPYLNYYIAREIVKYRSMNGDIENKNDLKEIDKFPLDKIDIISLYLEFTN</sequence>
<protein>
    <submittedName>
        <fullName evidence="2">Helix-hairpin-helix protein</fullName>
    </submittedName>
</protein>
<keyword evidence="1" id="KW-0472">Membrane</keyword>
<organism evidence="2 3">
    <name type="scientific">Myroides indicus</name>
    <dbReference type="NCBI Taxonomy" id="1323422"/>
    <lineage>
        <taxon>Bacteria</taxon>
        <taxon>Pseudomonadati</taxon>
        <taxon>Bacteroidota</taxon>
        <taxon>Flavobacteriia</taxon>
        <taxon>Flavobacteriales</taxon>
        <taxon>Flavobacteriaceae</taxon>
        <taxon>Myroides</taxon>
    </lineage>
</organism>
<dbReference type="SUPFAM" id="SSF47781">
    <property type="entry name" value="RuvA domain 2-like"/>
    <property type="match status" value="2"/>
</dbReference>
<dbReference type="RefSeq" id="WP_133711554.1">
    <property type="nucleotide sequence ID" value="NZ_SOAG01000002.1"/>
</dbReference>
<dbReference type="PANTHER" id="PTHR21180">
    <property type="entry name" value="ENDONUCLEASE/EXONUCLEASE/PHOSPHATASE FAMILY DOMAIN-CONTAINING PROTEIN 1"/>
    <property type="match status" value="1"/>
</dbReference>
<reference evidence="2 3" key="1">
    <citation type="submission" date="2019-03" db="EMBL/GenBank/DDBJ databases">
        <title>Genomic Encyclopedia of Archaeal and Bacterial Type Strains, Phase II (KMG-II): from individual species to whole genera.</title>
        <authorList>
            <person name="Goeker M."/>
        </authorList>
    </citation>
    <scope>NUCLEOTIDE SEQUENCE [LARGE SCALE GENOMIC DNA]</scope>
    <source>
        <strain evidence="2 3">DSM 28213</strain>
    </source>
</reference>
<dbReference type="PANTHER" id="PTHR21180:SF32">
    <property type="entry name" value="ENDONUCLEASE_EXONUCLEASE_PHOSPHATASE FAMILY DOMAIN-CONTAINING PROTEIN 1"/>
    <property type="match status" value="1"/>
</dbReference>
<keyword evidence="3" id="KW-1185">Reference proteome</keyword>
<dbReference type="GO" id="GO:0015628">
    <property type="term" value="P:protein secretion by the type II secretion system"/>
    <property type="evidence" value="ECO:0007669"/>
    <property type="project" value="TreeGrafter"/>
</dbReference>
<proteinExistence type="predicted"/>
<evidence type="ECO:0000256" key="1">
    <source>
        <dbReference type="SAM" id="Phobius"/>
    </source>
</evidence>
<dbReference type="GO" id="GO:0015627">
    <property type="term" value="C:type II protein secretion system complex"/>
    <property type="evidence" value="ECO:0007669"/>
    <property type="project" value="TreeGrafter"/>
</dbReference>
<dbReference type="Proteomes" id="UP000295215">
    <property type="component" value="Unassembled WGS sequence"/>
</dbReference>
<comment type="caution">
    <text evidence="2">The sequence shown here is derived from an EMBL/GenBank/DDBJ whole genome shotgun (WGS) entry which is preliminary data.</text>
</comment>
<evidence type="ECO:0000313" key="3">
    <source>
        <dbReference type="Proteomes" id="UP000295215"/>
    </source>
</evidence>
<dbReference type="InterPro" id="IPR010994">
    <property type="entry name" value="RuvA_2-like"/>
</dbReference>